<evidence type="ECO:0000256" key="1">
    <source>
        <dbReference type="SAM" id="Phobius"/>
    </source>
</evidence>
<evidence type="ECO:0000313" key="3">
    <source>
        <dbReference type="Proteomes" id="UP000214975"/>
    </source>
</evidence>
<organism evidence="2 3">
    <name type="scientific">Thermoanaerobacterium thermosaccharolyticum</name>
    <name type="common">Clostridium thermosaccharolyticum</name>
    <dbReference type="NCBI Taxonomy" id="1517"/>
    <lineage>
        <taxon>Bacteria</taxon>
        <taxon>Bacillati</taxon>
        <taxon>Bacillota</taxon>
        <taxon>Clostridia</taxon>
        <taxon>Thermoanaerobacterales</taxon>
        <taxon>Thermoanaerobacteraceae</taxon>
        <taxon>Thermoanaerobacterium</taxon>
    </lineage>
</organism>
<protein>
    <submittedName>
        <fullName evidence="2">Uncharacterized protein</fullName>
    </submittedName>
</protein>
<keyword evidence="1" id="KW-1133">Transmembrane helix</keyword>
<name>A0A223HXH3_THETR</name>
<keyword evidence="1" id="KW-0812">Transmembrane</keyword>
<reference evidence="2 3" key="1">
    <citation type="submission" date="2016-08" db="EMBL/GenBank/DDBJ databases">
        <title>A novel genetic cassette of butanologenic Thermoanaerobacterium thermosaccharolyticum that directly convert cellulose to butanol.</title>
        <authorList>
            <person name="Li T."/>
            <person name="He J."/>
        </authorList>
    </citation>
    <scope>NUCLEOTIDE SEQUENCE [LARGE SCALE GENOMIC DNA]</scope>
    <source>
        <strain evidence="2 3">TG57</strain>
    </source>
</reference>
<dbReference type="GeneID" id="93865646"/>
<dbReference type="AlphaFoldDB" id="A0A223HXH3"/>
<keyword evidence="1" id="KW-0472">Membrane</keyword>
<dbReference type="Proteomes" id="UP000214975">
    <property type="component" value="Chromosome"/>
</dbReference>
<gene>
    <name evidence="2" type="ORF">Thert_01020</name>
</gene>
<feature type="transmembrane region" description="Helical" evidence="1">
    <location>
        <begin position="6"/>
        <end position="25"/>
    </location>
</feature>
<dbReference type="EMBL" id="CP016893">
    <property type="protein sequence ID" value="AST57132.1"/>
    <property type="molecule type" value="Genomic_DNA"/>
</dbReference>
<evidence type="ECO:0000313" key="2">
    <source>
        <dbReference type="EMBL" id="AST57132.1"/>
    </source>
</evidence>
<accession>A0A223HXH3</accession>
<dbReference type="RefSeq" id="WP_013298864.1">
    <property type="nucleotide sequence ID" value="NZ_CP016893.1"/>
</dbReference>
<proteinExistence type="predicted"/>
<sequence length="46" mass="5244">MEKDIINLILAVVTVFGLYIIVNAPKSIIIKIEFKSLKIEINTKKE</sequence>